<feature type="transmembrane region" description="Helical" evidence="1">
    <location>
        <begin position="20"/>
        <end position="48"/>
    </location>
</feature>
<evidence type="ECO:0000313" key="3">
    <source>
        <dbReference type="Proteomes" id="UP000000663"/>
    </source>
</evidence>
<sequence>MTFENRIPGPRDFAGYVYRLRWHLGAIILLFALFMAMGFAVAAVYPAFTESTISGFQEEVSPLKEMSALGLTLAIFENNVIKCFLTVVLGLALGIAPIIFIIANGFVIGIVVGATFVKTGILYVIVGIVPHGVIEMPMVFISAAIGLKLGTDMMRAILSATGSVFKIDALTKLDSGAKYIWKDLREALLVFIFWIAPLLLIAAFLETFVTGTLLYLLTA</sequence>
<dbReference type="InterPro" id="IPR002798">
    <property type="entry name" value="SpoIIM-like"/>
</dbReference>
<keyword evidence="1" id="KW-0812">Transmembrane</keyword>
<evidence type="ECO:0000313" key="2">
    <source>
        <dbReference type="EMBL" id="CAJ36661.1"/>
    </source>
</evidence>
<dbReference type="eggNOG" id="arCOG01994">
    <property type="taxonomic scope" value="Archaea"/>
</dbReference>
<gene>
    <name evidence="2" type="ORF">RCIX1384</name>
</gene>
<dbReference type="GeneID" id="5145531"/>
<dbReference type="STRING" id="351160.RCIX1384"/>
<reference evidence="2 3" key="1">
    <citation type="journal article" date="2006" name="Science">
        <title>Genome of rice cluster I archaea -- the key methane producers in the rice rhizosphere.</title>
        <authorList>
            <person name="Erkel C."/>
            <person name="Kube M."/>
            <person name="Reinhardt R."/>
            <person name="Liesack W."/>
        </authorList>
    </citation>
    <scope>NUCLEOTIDE SEQUENCE [LARGE SCALE GENOMIC DNA]</scope>
    <source>
        <strain evidence="3">DSM 22066 / NBRC 105507 / MRE50</strain>
    </source>
</reference>
<dbReference type="AlphaFoldDB" id="Q0W4N2"/>
<dbReference type="Pfam" id="PF01944">
    <property type="entry name" value="SpoIIM"/>
    <property type="match status" value="1"/>
</dbReference>
<feature type="transmembrane region" description="Helical" evidence="1">
    <location>
        <begin position="123"/>
        <end position="147"/>
    </location>
</feature>
<dbReference type="EMBL" id="AM114193">
    <property type="protein sequence ID" value="CAJ36661.1"/>
    <property type="molecule type" value="Genomic_DNA"/>
</dbReference>
<keyword evidence="3" id="KW-1185">Reference proteome</keyword>
<dbReference type="PANTHER" id="PTHR35337:SF1">
    <property type="entry name" value="SLR1478 PROTEIN"/>
    <property type="match status" value="1"/>
</dbReference>
<dbReference type="KEGG" id="rci:RCIX1384"/>
<feature type="transmembrane region" description="Helical" evidence="1">
    <location>
        <begin position="98"/>
        <end position="117"/>
    </location>
</feature>
<dbReference type="PANTHER" id="PTHR35337">
    <property type="entry name" value="SLR1478 PROTEIN"/>
    <property type="match status" value="1"/>
</dbReference>
<keyword evidence="1" id="KW-1133">Transmembrane helix</keyword>
<evidence type="ECO:0000256" key="1">
    <source>
        <dbReference type="SAM" id="Phobius"/>
    </source>
</evidence>
<organism evidence="2 3">
    <name type="scientific">Methanocella arvoryzae (strain DSM 22066 / NBRC 105507 / MRE50)</name>
    <dbReference type="NCBI Taxonomy" id="351160"/>
    <lineage>
        <taxon>Archaea</taxon>
        <taxon>Methanobacteriati</taxon>
        <taxon>Methanobacteriota</taxon>
        <taxon>Stenosarchaea group</taxon>
        <taxon>Methanomicrobia</taxon>
        <taxon>Methanocellales</taxon>
        <taxon>Methanocellaceae</taxon>
        <taxon>Methanocella</taxon>
    </lineage>
</organism>
<name>Q0W4N2_METAR</name>
<protein>
    <recommendedName>
        <fullName evidence="4">Stage II sporulation protein M</fullName>
    </recommendedName>
</protein>
<accession>Q0W4N2</accession>
<keyword evidence="1" id="KW-0472">Membrane</keyword>
<dbReference type="Proteomes" id="UP000000663">
    <property type="component" value="Chromosome"/>
</dbReference>
<proteinExistence type="predicted"/>
<dbReference type="RefSeq" id="WP_012035890.1">
    <property type="nucleotide sequence ID" value="NC_009464.1"/>
</dbReference>
<feature type="transmembrane region" description="Helical" evidence="1">
    <location>
        <begin position="188"/>
        <end position="217"/>
    </location>
</feature>
<evidence type="ECO:0008006" key="4">
    <source>
        <dbReference type="Google" id="ProtNLM"/>
    </source>
</evidence>